<keyword evidence="10" id="KW-1185">Reference proteome</keyword>
<sequence>MDAFGWACCAAVCVAFAAGAACVGVDVGARLFALPERLDGDWVPNAALVLELLAAALEGGQSIPDALRAVGACCTGPCAGAFAAVSDGLMEGASWDEAWVCAPDEPRLAAVCSAVRDALRESWNGGVAAVAQIDAAREQLDTMERMGIERAASKLSVRLLLPMGLCFLPAFLCIAVIPTIISFIR</sequence>
<feature type="signal peptide" evidence="7">
    <location>
        <begin position="1"/>
        <end position="20"/>
    </location>
</feature>
<gene>
    <name evidence="9" type="ORF">B1526_0720</name>
</gene>
<feature type="chain" id="PRO_5039231009" evidence="7">
    <location>
        <begin position="21"/>
        <end position="185"/>
    </location>
</feature>
<evidence type="ECO:0000256" key="6">
    <source>
        <dbReference type="SAM" id="Phobius"/>
    </source>
</evidence>
<organism evidence="9 10">
    <name type="scientific">Bifidobacterium criceti</name>
    <dbReference type="NCBI Taxonomy" id="1960969"/>
    <lineage>
        <taxon>Bacteria</taxon>
        <taxon>Bacillati</taxon>
        <taxon>Actinomycetota</taxon>
        <taxon>Actinomycetes</taxon>
        <taxon>Bifidobacteriales</taxon>
        <taxon>Bifidobacteriaceae</taxon>
        <taxon>Bifidobacterium</taxon>
    </lineage>
</organism>
<evidence type="ECO:0000259" key="8">
    <source>
        <dbReference type="Pfam" id="PF00482"/>
    </source>
</evidence>
<keyword evidence="3 6" id="KW-0812">Transmembrane</keyword>
<keyword evidence="4 6" id="KW-1133">Transmembrane helix</keyword>
<dbReference type="Proteomes" id="UP000218399">
    <property type="component" value="Unassembled WGS sequence"/>
</dbReference>
<evidence type="ECO:0000256" key="4">
    <source>
        <dbReference type="ARBA" id="ARBA00022989"/>
    </source>
</evidence>
<dbReference type="AlphaFoldDB" id="A0A2A2EGD5"/>
<dbReference type="PANTHER" id="PTHR35007">
    <property type="entry name" value="INTEGRAL MEMBRANE PROTEIN-RELATED"/>
    <property type="match status" value="1"/>
</dbReference>
<dbReference type="RefSeq" id="WP_095614749.1">
    <property type="nucleotide sequence ID" value="NZ_MVOH01000007.1"/>
</dbReference>
<proteinExistence type="predicted"/>
<evidence type="ECO:0000256" key="5">
    <source>
        <dbReference type="ARBA" id="ARBA00023136"/>
    </source>
</evidence>
<evidence type="ECO:0000256" key="7">
    <source>
        <dbReference type="SAM" id="SignalP"/>
    </source>
</evidence>
<evidence type="ECO:0000256" key="3">
    <source>
        <dbReference type="ARBA" id="ARBA00022692"/>
    </source>
</evidence>
<comment type="subcellular location">
    <subcellularLocation>
        <location evidence="1">Cell membrane</location>
        <topology evidence="1">Multi-pass membrane protein</topology>
    </subcellularLocation>
</comment>
<evidence type="ECO:0000256" key="2">
    <source>
        <dbReference type="ARBA" id="ARBA00022475"/>
    </source>
</evidence>
<dbReference type="EMBL" id="MVOH01000007">
    <property type="protein sequence ID" value="PAU68006.1"/>
    <property type="molecule type" value="Genomic_DNA"/>
</dbReference>
<evidence type="ECO:0000313" key="9">
    <source>
        <dbReference type="EMBL" id="PAU68006.1"/>
    </source>
</evidence>
<dbReference type="OrthoDB" id="3267562at2"/>
<evidence type="ECO:0000313" key="10">
    <source>
        <dbReference type="Proteomes" id="UP000218399"/>
    </source>
</evidence>
<dbReference type="GO" id="GO:0005886">
    <property type="term" value="C:plasma membrane"/>
    <property type="evidence" value="ECO:0007669"/>
    <property type="project" value="UniProtKB-SubCell"/>
</dbReference>
<evidence type="ECO:0000256" key="1">
    <source>
        <dbReference type="ARBA" id="ARBA00004651"/>
    </source>
</evidence>
<dbReference type="Pfam" id="PF00482">
    <property type="entry name" value="T2SSF"/>
    <property type="match status" value="1"/>
</dbReference>
<reference evidence="9 10" key="1">
    <citation type="journal article" date="2017" name="ISME J.">
        <title>Unveiling bifidobacterial biogeography across the mammalian branch of the tree of life.</title>
        <authorList>
            <person name="Milani C."/>
            <person name="Mangifesta M."/>
            <person name="Mancabelli L."/>
            <person name="Lugli G.A."/>
            <person name="James K."/>
            <person name="Duranti S."/>
            <person name="Turroni F."/>
            <person name="Ferrario C."/>
            <person name="Ossiprandi M.C."/>
            <person name="van Sinderen D."/>
            <person name="Ventura M."/>
        </authorList>
    </citation>
    <scope>NUCLEOTIDE SEQUENCE [LARGE SCALE GENOMIC DNA]</scope>
    <source>
        <strain evidence="10">Ham19E</strain>
    </source>
</reference>
<comment type="caution">
    <text evidence="9">The sequence shown here is derived from an EMBL/GenBank/DDBJ whole genome shotgun (WGS) entry which is preliminary data.</text>
</comment>
<keyword evidence="5 6" id="KW-0472">Membrane</keyword>
<keyword evidence="2" id="KW-1003">Cell membrane</keyword>
<dbReference type="InterPro" id="IPR018076">
    <property type="entry name" value="T2SS_GspF_dom"/>
</dbReference>
<feature type="transmembrane region" description="Helical" evidence="6">
    <location>
        <begin position="159"/>
        <end position="184"/>
    </location>
</feature>
<name>A0A2A2EGD5_9BIFI</name>
<accession>A0A2A2EGD5</accession>
<protein>
    <submittedName>
        <fullName evidence="9">Flp pilus assembly protein</fullName>
    </submittedName>
</protein>
<feature type="domain" description="Type II secretion system protein GspF" evidence="8">
    <location>
        <begin position="50"/>
        <end position="175"/>
    </location>
</feature>
<keyword evidence="7" id="KW-0732">Signal</keyword>
<dbReference type="PANTHER" id="PTHR35007:SF3">
    <property type="entry name" value="POSSIBLE CONSERVED ALANINE RICH MEMBRANE PROTEIN"/>
    <property type="match status" value="1"/>
</dbReference>